<dbReference type="Proteomes" id="UP000503482">
    <property type="component" value="Chromosome"/>
</dbReference>
<proteinExistence type="predicted"/>
<evidence type="ECO:0000256" key="1">
    <source>
        <dbReference type="SAM" id="SignalP"/>
    </source>
</evidence>
<protein>
    <submittedName>
        <fullName evidence="2">Uncharacterized protein</fullName>
    </submittedName>
</protein>
<keyword evidence="1" id="KW-0732">Signal</keyword>
<name>A0AAE7E3K8_9BACT</name>
<dbReference type="KEGG" id="avp:AVENP_0493"/>
<keyword evidence="3" id="KW-1185">Reference proteome</keyword>
<dbReference type="AlphaFoldDB" id="A0AAE7E3K8"/>
<gene>
    <name evidence="2" type="ORF">AVENP_0493</name>
</gene>
<evidence type="ECO:0000313" key="2">
    <source>
        <dbReference type="EMBL" id="QKF66067.1"/>
    </source>
</evidence>
<organism evidence="2 3">
    <name type="scientific">Arcobacter venerupis</name>
    <dbReference type="NCBI Taxonomy" id="1054033"/>
    <lineage>
        <taxon>Bacteria</taxon>
        <taxon>Pseudomonadati</taxon>
        <taxon>Campylobacterota</taxon>
        <taxon>Epsilonproteobacteria</taxon>
        <taxon>Campylobacterales</taxon>
        <taxon>Arcobacteraceae</taxon>
        <taxon>Arcobacter</taxon>
    </lineage>
</organism>
<evidence type="ECO:0000313" key="3">
    <source>
        <dbReference type="Proteomes" id="UP000503482"/>
    </source>
</evidence>
<reference evidence="2 3" key="1">
    <citation type="submission" date="2020-05" db="EMBL/GenBank/DDBJ databases">
        <title>Complete genome sequencing of Campylobacter and Arcobacter type strains.</title>
        <authorList>
            <person name="Miller W.G."/>
            <person name="Yee E."/>
        </authorList>
    </citation>
    <scope>NUCLEOTIDE SEQUENCE [LARGE SCALE GENOMIC DNA]</scope>
    <source>
        <strain evidence="2 3">LMG 26156</strain>
    </source>
</reference>
<sequence length="125" mass="14357">MKKFILLLFLIKLNLFASDIQAAYAIGIFHENGLGENIQHKRVTEQDYNGICFSKIVIFGNYSLHSKIDVKVGDSLGYYVSKIPIYNNYKIKIGDELTFKHNNISKGYFEVKIDGKLYDTKVLIK</sequence>
<accession>A0AAE7E3K8</accession>
<feature type="signal peptide" evidence="1">
    <location>
        <begin position="1"/>
        <end position="22"/>
    </location>
</feature>
<dbReference type="EMBL" id="CP053840">
    <property type="protein sequence ID" value="QKF66067.1"/>
    <property type="molecule type" value="Genomic_DNA"/>
</dbReference>
<feature type="chain" id="PRO_5041981974" evidence="1">
    <location>
        <begin position="23"/>
        <end position="125"/>
    </location>
</feature>
<dbReference type="RefSeq" id="WP_128357779.1">
    <property type="nucleotide sequence ID" value="NZ_CP053840.1"/>
</dbReference>